<name>A0A1I8BF98_MELHA</name>
<keyword evidence="1" id="KW-1185">Reference proteome</keyword>
<evidence type="ECO:0000313" key="1">
    <source>
        <dbReference type="Proteomes" id="UP000095281"/>
    </source>
</evidence>
<accession>A0A1I8BF98</accession>
<organism evidence="1 2">
    <name type="scientific">Meloidogyne hapla</name>
    <name type="common">Root-knot nematode worm</name>
    <dbReference type="NCBI Taxonomy" id="6305"/>
    <lineage>
        <taxon>Eukaryota</taxon>
        <taxon>Metazoa</taxon>
        <taxon>Ecdysozoa</taxon>
        <taxon>Nematoda</taxon>
        <taxon>Chromadorea</taxon>
        <taxon>Rhabditida</taxon>
        <taxon>Tylenchina</taxon>
        <taxon>Tylenchomorpha</taxon>
        <taxon>Tylenchoidea</taxon>
        <taxon>Meloidogynidae</taxon>
        <taxon>Meloidogyninae</taxon>
        <taxon>Meloidogyne</taxon>
    </lineage>
</organism>
<dbReference type="Proteomes" id="UP000095281">
    <property type="component" value="Unplaced"/>
</dbReference>
<dbReference type="WBParaSite" id="MhA1_Contig2150.frz3.gene4">
    <property type="protein sequence ID" value="MhA1_Contig2150.frz3.gene4"/>
    <property type="gene ID" value="MhA1_Contig2150.frz3.gene4"/>
</dbReference>
<proteinExistence type="predicted"/>
<evidence type="ECO:0000313" key="2">
    <source>
        <dbReference type="WBParaSite" id="MhA1_Contig2150.frz3.gene4"/>
    </source>
</evidence>
<dbReference type="AlphaFoldDB" id="A0A1I8BF98"/>
<reference evidence="2" key="1">
    <citation type="submission" date="2016-11" db="UniProtKB">
        <authorList>
            <consortium name="WormBaseParasite"/>
        </authorList>
    </citation>
    <scope>IDENTIFICATION</scope>
</reference>
<sequence>MPRRFGPRGSHPTFRKLFKRLKNSVHVLCVLVEAEDLNQGPVINEDEKKVIADCRKIIDDLIKKINSFIPTSENNSDQSPSDHET</sequence>
<protein>
    <submittedName>
        <fullName evidence="2">Uncharacterized protein</fullName>
    </submittedName>
</protein>